<dbReference type="EMBL" id="ML734941">
    <property type="protein sequence ID" value="KAB8210676.1"/>
    <property type="molecule type" value="Genomic_DNA"/>
</dbReference>
<dbReference type="Proteomes" id="UP000326532">
    <property type="component" value="Unassembled WGS sequence"/>
</dbReference>
<dbReference type="AlphaFoldDB" id="A0A5N6DZK8"/>
<proteinExistence type="predicted"/>
<dbReference type="OMA" id="HDGFKSN"/>
<evidence type="ECO:0000313" key="3">
    <source>
        <dbReference type="Proteomes" id="UP000326532"/>
    </source>
</evidence>
<name>A0A5N6DZK8_ASPPA</name>
<gene>
    <name evidence="2" type="ORF">BDV34DRAFT_220355</name>
</gene>
<sequence length="154" mass="16695">MSLSDDDRTITLPRGTKKTNIPPTSGYVSDNVSQSGTPITRISSTVQHDGFKSNSVIRHRWWSVGISIGKLGGSTPSEGPENLEPSLDALARGNEAETSLMSGQSLHEERLSWLDALCNRLHVQMTAARDPITHFEKDLFRKASAACATAMTGK</sequence>
<feature type="region of interest" description="Disordered" evidence="1">
    <location>
        <begin position="1"/>
        <end position="34"/>
    </location>
</feature>
<reference evidence="2 3" key="1">
    <citation type="submission" date="2019-04" db="EMBL/GenBank/DDBJ databases">
        <title>Fungal friends and foes A comparative genomics study of 23 Aspergillus species from section Flavi.</title>
        <authorList>
            <consortium name="DOE Joint Genome Institute"/>
            <person name="Kjaerbolling I."/>
            <person name="Vesth T.C."/>
            <person name="Frisvad J.C."/>
            <person name="Nybo J.L."/>
            <person name="Theobald S."/>
            <person name="Kildgaard S."/>
            <person name="Petersen T.I."/>
            <person name="Kuo A."/>
            <person name="Sato A."/>
            <person name="Lyhne E.K."/>
            <person name="Kogle M.E."/>
            <person name="Wiebenga A."/>
            <person name="Kun R.S."/>
            <person name="Lubbers R.J."/>
            <person name="Makela M.R."/>
            <person name="Barry K."/>
            <person name="Chovatia M."/>
            <person name="Clum A."/>
            <person name="Daum C."/>
            <person name="Haridas S."/>
            <person name="He G."/>
            <person name="LaButti K."/>
            <person name="Lipzen A."/>
            <person name="Mondo S."/>
            <person name="Pangilinan J."/>
            <person name="Riley R."/>
            <person name="Salamov A."/>
            <person name="Simmons B.A."/>
            <person name="Magnuson J.K."/>
            <person name="Henrissat B."/>
            <person name="Mortensen U.H."/>
            <person name="Larsen T.O."/>
            <person name="De vries R.P."/>
            <person name="Grigoriev I.V."/>
            <person name="Machida M."/>
            <person name="Baker S.E."/>
            <person name="Andersen M.R."/>
        </authorList>
    </citation>
    <scope>NUCLEOTIDE SEQUENCE [LARGE SCALE GENOMIC DNA]</scope>
    <source>
        <strain evidence="2 3">CBS 117618</strain>
    </source>
</reference>
<dbReference type="VEuPathDB" id="FungiDB:BDV34DRAFT_220355"/>
<accession>A0A5N6DZK8</accession>
<keyword evidence="3" id="KW-1185">Reference proteome</keyword>
<protein>
    <submittedName>
        <fullName evidence="2">Uncharacterized protein</fullName>
    </submittedName>
</protein>
<evidence type="ECO:0000313" key="2">
    <source>
        <dbReference type="EMBL" id="KAB8210676.1"/>
    </source>
</evidence>
<evidence type="ECO:0000256" key="1">
    <source>
        <dbReference type="SAM" id="MobiDB-lite"/>
    </source>
</evidence>
<organism evidence="2 3">
    <name type="scientific">Aspergillus parasiticus</name>
    <dbReference type="NCBI Taxonomy" id="5067"/>
    <lineage>
        <taxon>Eukaryota</taxon>
        <taxon>Fungi</taxon>
        <taxon>Dikarya</taxon>
        <taxon>Ascomycota</taxon>
        <taxon>Pezizomycotina</taxon>
        <taxon>Eurotiomycetes</taxon>
        <taxon>Eurotiomycetidae</taxon>
        <taxon>Eurotiales</taxon>
        <taxon>Aspergillaceae</taxon>
        <taxon>Aspergillus</taxon>
        <taxon>Aspergillus subgen. Circumdati</taxon>
    </lineage>
</organism>
<feature type="compositionally biased region" description="Polar residues" evidence="1">
    <location>
        <begin position="18"/>
        <end position="34"/>
    </location>
</feature>